<dbReference type="RefSeq" id="WP_092503931.1">
    <property type="nucleotide sequence ID" value="NZ_FOEH01000002.1"/>
</dbReference>
<evidence type="ECO:0000313" key="1">
    <source>
        <dbReference type="EMBL" id="SEQ22591.1"/>
    </source>
</evidence>
<dbReference type="Proteomes" id="UP000198733">
    <property type="component" value="Unassembled WGS sequence"/>
</dbReference>
<gene>
    <name evidence="1" type="ORF">SAMN05216232_1955</name>
</gene>
<protein>
    <submittedName>
        <fullName evidence="1">Uncharacterized protein</fullName>
    </submittedName>
</protein>
<organism evidence="1 2">
    <name type="scientific">Virgibacillus subterraneus</name>
    <dbReference type="NCBI Taxonomy" id="621109"/>
    <lineage>
        <taxon>Bacteria</taxon>
        <taxon>Bacillati</taxon>
        <taxon>Bacillota</taxon>
        <taxon>Bacilli</taxon>
        <taxon>Bacillales</taxon>
        <taxon>Bacillaceae</taxon>
        <taxon>Virgibacillus</taxon>
    </lineage>
</organism>
<name>A0A1H9EA74_9BACI</name>
<accession>A0A1H9EA74</accession>
<reference evidence="1 2" key="1">
    <citation type="submission" date="2016-10" db="EMBL/GenBank/DDBJ databases">
        <authorList>
            <person name="Varghese N."/>
            <person name="Submissions S."/>
        </authorList>
    </citation>
    <scope>NUCLEOTIDE SEQUENCE [LARGE SCALE GENOMIC DNA]</scope>
    <source>
        <strain evidence="1 2">CGMCC 1.7734</strain>
    </source>
</reference>
<dbReference type="EMBL" id="FOEH01000002">
    <property type="protein sequence ID" value="SEQ22591.1"/>
    <property type="molecule type" value="Genomic_DNA"/>
</dbReference>
<sequence>MTEEERDSLFEQMRELPEDNKTSILSRLFGLAEARNKYSNENIHPEEIFKRIQEQVDMEAETK</sequence>
<evidence type="ECO:0000313" key="2">
    <source>
        <dbReference type="Proteomes" id="UP000198733"/>
    </source>
</evidence>
<keyword evidence="2" id="KW-1185">Reference proteome</keyword>
<proteinExistence type="predicted"/>
<comment type="caution">
    <text evidence="1">The sequence shown here is derived from an EMBL/GenBank/DDBJ whole genome shotgun (WGS) entry which is preliminary data.</text>
</comment>